<keyword evidence="2" id="KW-0646">Protease inhibitor</keyword>
<evidence type="ECO:0000256" key="4">
    <source>
        <dbReference type="RuleBase" id="RU000411"/>
    </source>
</evidence>
<dbReference type="OrthoDB" id="9518664at2759"/>
<sequence length="388" mass="43662">MKFLVLLIGVAVAFAKDSSVSQNFSEGYIQFSADVYKELLKSHSGNFLVCPLSVSTVLALTHIGAKGDTAKQISQALHLPEDKHAIQQIFEELSPKLEGDDKYDLSSANKIYVSKDFEISKDFKNTAINSFKSEIENINFDQNSEAASIMNNWVEERTHNKIKDLVSEDDLNGDTRAVLINALYFHGKWATKFDVRYTEKKTFHVTNQKETKVDMMEQISSFKYYESSELNAKFLEMPYKGKDVSMTIVLPNDVEGLSSLEKKIANVLRQPEYTTQKVHVQIPKFKIESEIQFKGILMELGVVDAFKDSADFSGIGAAKDRLKITKVVQKTFIEVEEEGTTAAAATAVYMGYAAHAYVPPKEFNANHPFIYYLRSPAGILFIGRYMEG</sequence>
<gene>
    <name evidence="7" type="ORF">ILUMI_27303</name>
</gene>
<comment type="similarity">
    <text evidence="1 4">Belongs to the serpin family.</text>
</comment>
<keyword evidence="3" id="KW-0722">Serine protease inhibitor</keyword>
<dbReference type="Pfam" id="PF00079">
    <property type="entry name" value="Serpin"/>
    <property type="match status" value="1"/>
</dbReference>
<dbReference type="EMBL" id="VTPC01091268">
    <property type="protein sequence ID" value="KAF2878867.1"/>
    <property type="molecule type" value="Genomic_DNA"/>
</dbReference>
<evidence type="ECO:0000256" key="1">
    <source>
        <dbReference type="ARBA" id="ARBA00009500"/>
    </source>
</evidence>
<feature type="domain" description="Serpin" evidence="6">
    <location>
        <begin position="33"/>
        <end position="388"/>
    </location>
</feature>
<dbReference type="Gene3D" id="3.30.497.10">
    <property type="entry name" value="Antithrombin, subunit I, domain 2"/>
    <property type="match status" value="1"/>
</dbReference>
<proteinExistence type="inferred from homology"/>
<evidence type="ECO:0000313" key="8">
    <source>
        <dbReference type="Proteomes" id="UP000801492"/>
    </source>
</evidence>
<dbReference type="SUPFAM" id="SSF56574">
    <property type="entry name" value="Serpins"/>
    <property type="match status" value="1"/>
</dbReference>
<dbReference type="Gene3D" id="2.30.39.10">
    <property type="entry name" value="Alpha-1-antitrypsin, domain 1"/>
    <property type="match status" value="1"/>
</dbReference>
<dbReference type="GO" id="GO:0005615">
    <property type="term" value="C:extracellular space"/>
    <property type="evidence" value="ECO:0007669"/>
    <property type="project" value="InterPro"/>
</dbReference>
<dbReference type="InterPro" id="IPR000215">
    <property type="entry name" value="Serpin_fam"/>
</dbReference>
<dbReference type="PROSITE" id="PS00284">
    <property type="entry name" value="SERPIN"/>
    <property type="match status" value="1"/>
</dbReference>
<dbReference type="InterPro" id="IPR042185">
    <property type="entry name" value="Serpin_sf_2"/>
</dbReference>
<evidence type="ECO:0000259" key="6">
    <source>
        <dbReference type="SMART" id="SM00093"/>
    </source>
</evidence>
<feature type="signal peptide" evidence="5">
    <location>
        <begin position="1"/>
        <end position="15"/>
    </location>
</feature>
<accession>A0A8K0C554</accession>
<comment type="caution">
    <text evidence="7">The sequence shown here is derived from an EMBL/GenBank/DDBJ whole genome shotgun (WGS) entry which is preliminary data.</text>
</comment>
<keyword evidence="5" id="KW-0732">Signal</keyword>
<evidence type="ECO:0000256" key="2">
    <source>
        <dbReference type="ARBA" id="ARBA00022690"/>
    </source>
</evidence>
<feature type="chain" id="PRO_5035450162" description="Serpin domain-containing protein" evidence="5">
    <location>
        <begin position="16"/>
        <end position="388"/>
    </location>
</feature>
<reference evidence="7" key="1">
    <citation type="submission" date="2019-08" db="EMBL/GenBank/DDBJ databases">
        <title>The genome of the North American firefly Photinus pyralis.</title>
        <authorList>
            <consortium name="Photinus pyralis genome working group"/>
            <person name="Fallon T.R."/>
            <person name="Sander Lower S.E."/>
            <person name="Weng J.-K."/>
        </authorList>
    </citation>
    <scope>NUCLEOTIDE SEQUENCE</scope>
    <source>
        <strain evidence="7">TRF0915ILg1</strain>
        <tissue evidence="7">Whole body</tissue>
    </source>
</reference>
<name>A0A8K0C554_IGNLU</name>
<evidence type="ECO:0000256" key="5">
    <source>
        <dbReference type="SAM" id="SignalP"/>
    </source>
</evidence>
<dbReference type="InterPro" id="IPR023796">
    <property type="entry name" value="Serpin_dom"/>
</dbReference>
<evidence type="ECO:0000313" key="7">
    <source>
        <dbReference type="EMBL" id="KAF2878867.1"/>
    </source>
</evidence>
<dbReference type="SMART" id="SM00093">
    <property type="entry name" value="SERPIN"/>
    <property type="match status" value="1"/>
</dbReference>
<evidence type="ECO:0000256" key="3">
    <source>
        <dbReference type="ARBA" id="ARBA00022900"/>
    </source>
</evidence>
<keyword evidence="8" id="KW-1185">Reference proteome</keyword>
<dbReference type="GO" id="GO:0004867">
    <property type="term" value="F:serine-type endopeptidase inhibitor activity"/>
    <property type="evidence" value="ECO:0007669"/>
    <property type="project" value="UniProtKB-KW"/>
</dbReference>
<dbReference type="InterPro" id="IPR042178">
    <property type="entry name" value="Serpin_sf_1"/>
</dbReference>
<dbReference type="PANTHER" id="PTHR11461:SF211">
    <property type="entry name" value="GH10112P-RELATED"/>
    <property type="match status" value="1"/>
</dbReference>
<protein>
    <recommendedName>
        <fullName evidence="6">Serpin domain-containing protein</fullName>
    </recommendedName>
</protein>
<dbReference type="InterPro" id="IPR023795">
    <property type="entry name" value="Serpin_CS"/>
</dbReference>
<dbReference type="AlphaFoldDB" id="A0A8K0C554"/>
<organism evidence="7 8">
    <name type="scientific">Ignelater luminosus</name>
    <name type="common">Cucubano</name>
    <name type="synonym">Pyrophorus luminosus</name>
    <dbReference type="NCBI Taxonomy" id="2038154"/>
    <lineage>
        <taxon>Eukaryota</taxon>
        <taxon>Metazoa</taxon>
        <taxon>Ecdysozoa</taxon>
        <taxon>Arthropoda</taxon>
        <taxon>Hexapoda</taxon>
        <taxon>Insecta</taxon>
        <taxon>Pterygota</taxon>
        <taxon>Neoptera</taxon>
        <taxon>Endopterygota</taxon>
        <taxon>Coleoptera</taxon>
        <taxon>Polyphaga</taxon>
        <taxon>Elateriformia</taxon>
        <taxon>Elateroidea</taxon>
        <taxon>Elateridae</taxon>
        <taxon>Agrypninae</taxon>
        <taxon>Pyrophorini</taxon>
        <taxon>Ignelater</taxon>
    </lineage>
</organism>
<dbReference type="Proteomes" id="UP000801492">
    <property type="component" value="Unassembled WGS sequence"/>
</dbReference>
<dbReference type="InterPro" id="IPR036186">
    <property type="entry name" value="Serpin_sf"/>
</dbReference>
<dbReference type="PANTHER" id="PTHR11461">
    <property type="entry name" value="SERINE PROTEASE INHIBITOR, SERPIN"/>
    <property type="match status" value="1"/>
</dbReference>